<reference evidence="1" key="1">
    <citation type="journal article" date="2013" name="BMC Genomics">
        <title>Unscrambling butterfly oogenesis.</title>
        <authorList>
            <person name="Carter J.M."/>
            <person name="Baker S.C."/>
            <person name="Pink R."/>
            <person name="Carter D.R."/>
            <person name="Collins A."/>
            <person name="Tomlin J."/>
            <person name="Gibbs M."/>
            <person name="Breuker C.J."/>
        </authorList>
    </citation>
    <scope>NUCLEOTIDE SEQUENCE</scope>
    <source>
        <tissue evidence="1">Ovary</tissue>
    </source>
</reference>
<evidence type="ECO:0000313" key="1">
    <source>
        <dbReference type="EMBL" id="JAA83081.1"/>
    </source>
</evidence>
<accession>S4NWF4</accession>
<protein>
    <submittedName>
        <fullName evidence="1">Uncharacterized protein</fullName>
    </submittedName>
</protein>
<sequence>MRSDTGDRDCRVACAAFGNTLRCSCDPRSPARAAYYLYCTDYPLFRPLVIYSWIFRPRSYLYNAYII</sequence>
<dbReference type="AlphaFoldDB" id="S4NWF4"/>
<dbReference type="EMBL" id="GAIX01009479">
    <property type="protein sequence ID" value="JAA83081.1"/>
    <property type="molecule type" value="Transcribed_RNA"/>
</dbReference>
<organism evidence="1">
    <name type="scientific">Pararge aegeria</name>
    <name type="common">speckled wood butterfly</name>
    <dbReference type="NCBI Taxonomy" id="116150"/>
    <lineage>
        <taxon>Eukaryota</taxon>
        <taxon>Metazoa</taxon>
        <taxon>Ecdysozoa</taxon>
        <taxon>Arthropoda</taxon>
        <taxon>Hexapoda</taxon>
        <taxon>Insecta</taxon>
        <taxon>Pterygota</taxon>
        <taxon>Neoptera</taxon>
        <taxon>Endopterygota</taxon>
        <taxon>Lepidoptera</taxon>
        <taxon>Glossata</taxon>
        <taxon>Ditrysia</taxon>
        <taxon>Papilionoidea</taxon>
        <taxon>Nymphalidae</taxon>
        <taxon>Satyrinae</taxon>
        <taxon>Satyrini</taxon>
        <taxon>Parargina</taxon>
        <taxon>Pararge</taxon>
    </lineage>
</organism>
<name>S4NWF4_9NEOP</name>
<proteinExistence type="predicted"/>
<reference evidence="1" key="2">
    <citation type="submission" date="2013-05" db="EMBL/GenBank/DDBJ databases">
        <authorList>
            <person name="Carter J.-M."/>
            <person name="Baker S.C."/>
            <person name="Pink R."/>
            <person name="Carter D.R.F."/>
            <person name="Collins A."/>
            <person name="Tomlin J."/>
            <person name="Gibbs M."/>
            <person name="Breuker C.J."/>
        </authorList>
    </citation>
    <scope>NUCLEOTIDE SEQUENCE</scope>
    <source>
        <tissue evidence="1">Ovary</tissue>
    </source>
</reference>